<accession>A0A244ER51</accession>
<protein>
    <recommendedName>
        <fullName evidence="3">Nucleoid associated protein NdpA</fullName>
    </recommendedName>
</protein>
<proteinExistence type="predicted"/>
<evidence type="ECO:0000313" key="1">
    <source>
        <dbReference type="EMBL" id="OUM06922.1"/>
    </source>
</evidence>
<dbReference type="Proteomes" id="UP000195128">
    <property type="component" value="Unassembled WGS sequence"/>
</dbReference>
<reference evidence="1 2" key="1">
    <citation type="submission" date="2017-01" db="EMBL/GenBank/DDBJ databases">
        <authorList>
            <person name="Mah S.A."/>
            <person name="Swanson W.J."/>
            <person name="Moy G.W."/>
            <person name="Vacquier V.D."/>
        </authorList>
    </citation>
    <scope>NUCLEOTIDE SEQUENCE [LARGE SCALE GENOMIC DNA]</scope>
    <source>
        <strain evidence="1">PDD-32b-74</strain>
    </source>
</reference>
<dbReference type="AlphaFoldDB" id="A0A244ER51"/>
<gene>
    <name evidence="1" type="ORF">BW686_13395</name>
</gene>
<sequence length="345" mass="38682">MGFFTDREMNDLRITNMILHVVGGEEFTPESVRQVEHEEFFIARILDTDADAIYSFRETSATKTQLEMIASGTESFERGTQSLSAIFSRWHVNSSREGALFIFELACDDPLTKLYSMIKYDYSEAIEQSSVEDGGLLRRIVHAFVADKKAIQKSSLVRVVNGVAEVSVSARDRMKRAPEIVDYFANFLDVVRSMSDQELNAKVVVLLRETLTSCKADLVDTVPKAFARAKNALAQRREINEDAIIDAVLLAAGSPTDEKVISKLQNTTRRKIRTARIENLVFPADQEILGRPPMRRIKTTEGVTVLYPDGAQMTVTRVPKPRGGELITIDTQAITEDKLVSDKTR</sequence>
<dbReference type="EMBL" id="MTSA01000009">
    <property type="protein sequence ID" value="OUM06922.1"/>
    <property type="molecule type" value="Genomic_DNA"/>
</dbReference>
<comment type="caution">
    <text evidence="1">The sequence shown here is derived from an EMBL/GenBank/DDBJ whole genome shotgun (WGS) entry which is preliminary data.</text>
</comment>
<name>A0A244ER51_PSESX</name>
<organism evidence="1 2">
    <name type="scientific">Pseudomonas syringae</name>
    <dbReference type="NCBI Taxonomy" id="317"/>
    <lineage>
        <taxon>Bacteria</taxon>
        <taxon>Pseudomonadati</taxon>
        <taxon>Pseudomonadota</taxon>
        <taxon>Gammaproteobacteria</taxon>
        <taxon>Pseudomonadales</taxon>
        <taxon>Pseudomonadaceae</taxon>
        <taxon>Pseudomonas</taxon>
    </lineage>
</organism>
<evidence type="ECO:0000313" key="2">
    <source>
        <dbReference type="Proteomes" id="UP000195128"/>
    </source>
</evidence>
<dbReference type="OrthoDB" id="9178145at2"/>
<evidence type="ECO:0008006" key="3">
    <source>
        <dbReference type="Google" id="ProtNLM"/>
    </source>
</evidence>